<evidence type="ECO:0000313" key="3">
    <source>
        <dbReference type="WBParaSite" id="SRAE_2000132400.1"/>
    </source>
</evidence>
<keyword evidence="2" id="KW-1185">Reference proteome</keyword>
<sequence length="285" mass="33875">MNGKFYQRFGRIFNNDRHLYSSKDSSSTTGTQMFYKSHLDYILYELNNFILRRVVAERNPNPMDEINQYLEDLYDKNGMGSYITFDKSLPGMVTRVELSPKELLQKPKTIIYYTINEEMNLINFDSEDFKKWFRNEIILLLDLIELYKKNNKVYTMPKRVYYIRRSPVISNHLSILELENELDFCYKRVLCLYSLITTDVIRNKDKRKGLFKELNFVKVFLEVLTYQMDLSNVRINNFIEDFLNHYPSSSFGMGPSKRLHDIVWTLDDEFAILGDNVADSLINLL</sequence>
<evidence type="ECO:0000313" key="2">
    <source>
        <dbReference type="Proteomes" id="UP000035682"/>
    </source>
</evidence>
<proteinExistence type="predicted"/>
<organism evidence="1">
    <name type="scientific">Strongyloides ratti</name>
    <name type="common">Parasitic roundworm</name>
    <dbReference type="NCBI Taxonomy" id="34506"/>
    <lineage>
        <taxon>Eukaryota</taxon>
        <taxon>Metazoa</taxon>
        <taxon>Ecdysozoa</taxon>
        <taxon>Nematoda</taxon>
        <taxon>Chromadorea</taxon>
        <taxon>Rhabditida</taxon>
        <taxon>Tylenchina</taxon>
        <taxon>Panagrolaimomorpha</taxon>
        <taxon>Strongyloidoidea</taxon>
        <taxon>Strongyloididae</taxon>
        <taxon>Strongyloides</taxon>
    </lineage>
</organism>
<reference evidence="3" key="2">
    <citation type="submission" date="2020-12" db="UniProtKB">
        <authorList>
            <consortium name="WormBaseParasite"/>
        </authorList>
    </citation>
    <scope>IDENTIFICATION</scope>
</reference>
<dbReference type="EMBL" id="LN609529">
    <property type="protein sequence ID" value="CEF66656.1"/>
    <property type="molecule type" value="Genomic_DNA"/>
</dbReference>
<dbReference type="GeneID" id="36379021"/>
<dbReference type="RefSeq" id="XP_024505856.1">
    <property type="nucleotide sequence ID" value="XM_024652262.1"/>
</dbReference>
<dbReference type="AlphaFoldDB" id="A0A090LA65"/>
<dbReference type="CTD" id="36379021"/>
<dbReference type="WormBase" id="SRAE_2000132400">
    <property type="protein sequence ID" value="SRP08691"/>
    <property type="gene ID" value="WBGene00261527"/>
</dbReference>
<accession>A0A090LA65</accession>
<protein>
    <submittedName>
        <fullName evidence="1 3">Uncharacterized protein</fullName>
    </submittedName>
</protein>
<name>A0A090LA65_STRRB</name>
<reference evidence="1 2" key="1">
    <citation type="submission" date="2014-09" db="EMBL/GenBank/DDBJ databases">
        <authorList>
            <person name="Martin A.A."/>
        </authorList>
    </citation>
    <scope>NUCLEOTIDE SEQUENCE</scope>
    <source>
        <strain evidence="2">ED321</strain>
        <strain evidence="1">ED321 Heterogonic</strain>
    </source>
</reference>
<dbReference type="WBParaSite" id="SRAE_2000132400.1">
    <property type="protein sequence ID" value="SRAE_2000132400.1"/>
    <property type="gene ID" value="WBGene00261527"/>
</dbReference>
<dbReference type="eggNOG" id="KOG0288">
    <property type="taxonomic scope" value="Eukaryota"/>
</dbReference>
<dbReference type="Proteomes" id="UP000035682">
    <property type="component" value="Unplaced"/>
</dbReference>
<evidence type="ECO:0000313" key="1">
    <source>
        <dbReference type="EMBL" id="CEF66656.1"/>
    </source>
</evidence>
<gene>
    <name evidence="1 3 4" type="ORF">SRAE_2000132400</name>
</gene>
<dbReference type="eggNOG" id="KOG2317">
    <property type="taxonomic scope" value="Eukaryota"/>
</dbReference>
<evidence type="ECO:0000313" key="4">
    <source>
        <dbReference type="WormBase" id="SRAE_2000132400"/>
    </source>
</evidence>